<feature type="domain" description="HAMP" evidence="15">
    <location>
        <begin position="284"/>
        <end position="336"/>
    </location>
</feature>
<dbReference type="InterPro" id="IPR036890">
    <property type="entry name" value="HATPase_C_sf"/>
</dbReference>
<evidence type="ECO:0000256" key="3">
    <source>
        <dbReference type="ARBA" id="ARBA00012438"/>
    </source>
</evidence>
<dbReference type="PANTHER" id="PTHR43065">
    <property type="entry name" value="SENSOR HISTIDINE KINASE"/>
    <property type="match status" value="1"/>
</dbReference>
<keyword evidence="10" id="KW-0902">Two-component regulatory system</keyword>
<evidence type="ECO:0000259" key="15">
    <source>
        <dbReference type="PROSITE" id="PS50885"/>
    </source>
</evidence>
<keyword evidence="4" id="KW-1003">Cell membrane</keyword>
<dbReference type="SUPFAM" id="SSF55874">
    <property type="entry name" value="ATPase domain of HSP90 chaperone/DNA topoisomerase II/histidine kinase"/>
    <property type="match status" value="1"/>
</dbReference>
<comment type="catalytic activity">
    <reaction evidence="1">
        <text>ATP + protein L-histidine = ADP + protein N-phospho-L-histidine.</text>
        <dbReference type="EC" id="2.7.13.3"/>
    </reaction>
</comment>
<evidence type="ECO:0000256" key="10">
    <source>
        <dbReference type="ARBA" id="ARBA00023012"/>
    </source>
</evidence>
<dbReference type="Pfam" id="PF00672">
    <property type="entry name" value="HAMP"/>
    <property type="match status" value="1"/>
</dbReference>
<dbReference type="Gene3D" id="3.30.450.20">
    <property type="entry name" value="PAS domain"/>
    <property type="match status" value="2"/>
</dbReference>
<dbReference type="EC" id="2.7.13.3" evidence="3"/>
<evidence type="ECO:0000256" key="12">
    <source>
        <dbReference type="SAM" id="Coils"/>
    </source>
</evidence>
<dbReference type="Gene3D" id="3.30.565.10">
    <property type="entry name" value="Histidine kinase-like ATPase, C-terminal domain"/>
    <property type="match status" value="1"/>
</dbReference>
<comment type="subcellular location">
    <subcellularLocation>
        <location evidence="2">Cell membrane</location>
        <topology evidence="2">Multi-pass membrane protein</topology>
    </subcellularLocation>
</comment>
<dbReference type="Gene3D" id="1.10.8.500">
    <property type="entry name" value="HAMP domain in histidine kinase"/>
    <property type="match status" value="1"/>
</dbReference>
<name>A0A5B8Z1F8_CYTDA</name>
<keyword evidence="9" id="KW-0067">ATP-binding</keyword>
<dbReference type="SMART" id="SM00387">
    <property type="entry name" value="HATPase_c"/>
    <property type="match status" value="1"/>
</dbReference>
<dbReference type="InterPro" id="IPR003594">
    <property type="entry name" value="HATPase_dom"/>
</dbReference>
<dbReference type="Pfam" id="PF02518">
    <property type="entry name" value="HATPase_c"/>
    <property type="match status" value="1"/>
</dbReference>
<dbReference type="RefSeq" id="WP_057775366.1">
    <property type="nucleotide sequence ID" value="NZ_CP042593.1"/>
</dbReference>
<dbReference type="GO" id="GO:0000155">
    <property type="term" value="F:phosphorelay sensor kinase activity"/>
    <property type="evidence" value="ECO:0007669"/>
    <property type="project" value="InterPro"/>
</dbReference>
<evidence type="ECO:0000256" key="6">
    <source>
        <dbReference type="ARBA" id="ARBA00022679"/>
    </source>
</evidence>
<evidence type="ECO:0000256" key="7">
    <source>
        <dbReference type="ARBA" id="ARBA00022741"/>
    </source>
</evidence>
<keyword evidence="13" id="KW-0812">Transmembrane</keyword>
<sequence>MMMKRLINWFLSQPIRIKVLVFGVIMSTIPLLFISYYYYSHVKADLQVRILDKQELMLQILSSEIEMEFNQTFQQLQIFSSLKQHEKNKAAFYELLQQNESIEEVVVTDHKGFVEKKVSRYNLNMPESNEQWFSDTMWLDFQTKNKVYGEVEFNRYGQPVMKLAIPYVENGNREGIGVVIQLQKIIGHISSMRQEDSAYLYLMDREGKVIAHQDYSKLWQKRTVETDRDVLGLKTEISDLGWTMVMEQPAETIYEPINNMFQNGLFAVALVTLIVSLISIYAGFYFTTPIIHIEKGMNHLKAGKRPSPIGLIRHDELGKLSQAFNEMSEELQEKSLRLEQEKERLNVVVNGIGAGLALVRKNYSVTWMNPRLSNWLSNEEIHLPCYTLIGGKNAPCENCPITYPDIERNGEMIMNMSREGGEDRLFRHRVFALNHAIQDEGEFLVVIEDVTKQKQWEEKIIQTDKLSALGLMASSFAHEVNNPLATINVYAEDLSDRLASPDEELDVTEMSFYLSKIKENTERCKRITSNLLNFSRKTNWTLSQIDVNKTIQNSISLVESSLKKKQIKLKIKIAEELPLLLGDSLKLMQVLVNLINNARDAVEETGVIGVEAKAEENFVSILVIDNGCGISKDRLGKIFDPFYTTKPVGKGTGLGLSVCYGIVEEFGGTIEFESKVGIGTTVKIRIPVRNMKKGEVS</sequence>
<evidence type="ECO:0000256" key="9">
    <source>
        <dbReference type="ARBA" id="ARBA00022840"/>
    </source>
</evidence>
<keyword evidence="12" id="KW-0175">Coiled coil</keyword>
<accession>A0A5B8Z1F8</accession>
<dbReference type="InterPro" id="IPR036097">
    <property type="entry name" value="HisK_dim/P_sf"/>
</dbReference>
<gene>
    <name evidence="16" type="ORF">FSZ17_05615</name>
</gene>
<evidence type="ECO:0000256" key="4">
    <source>
        <dbReference type="ARBA" id="ARBA00022475"/>
    </source>
</evidence>
<dbReference type="InterPro" id="IPR003660">
    <property type="entry name" value="HAMP_dom"/>
</dbReference>
<evidence type="ECO:0000256" key="2">
    <source>
        <dbReference type="ARBA" id="ARBA00004651"/>
    </source>
</evidence>
<keyword evidence="17" id="KW-1185">Reference proteome</keyword>
<evidence type="ECO:0000256" key="8">
    <source>
        <dbReference type="ARBA" id="ARBA00022777"/>
    </source>
</evidence>
<evidence type="ECO:0000313" key="17">
    <source>
        <dbReference type="Proteomes" id="UP000321555"/>
    </source>
</evidence>
<organism evidence="16 17">
    <name type="scientific">Cytobacillus dafuensis</name>
    <name type="common">Bacillus dafuensis</name>
    <dbReference type="NCBI Taxonomy" id="1742359"/>
    <lineage>
        <taxon>Bacteria</taxon>
        <taxon>Bacillati</taxon>
        <taxon>Bacillota</taxon>
        <taxon>Bacilli</taxon>
        <taxon>Bacillales</taxon>
        <taxon>Bacillaceae</taxon>
        <taxon>Cytobacillus</taxon>
    </lineage>
</organism>
<reference evidence="17" key="1">
    <citation type="submission" date="2019-08" db="EMBL/GenBank/DDBJ databases">
        <authorList>
            <person name="Zheng X."/>
        </authorList>
    </citation>
    <scope>NUCLEOTIDE SEQUENCE [LARGE SCALE GENOMIC DNA]</scope>
    <source>
        <strain evidence="17">FJAT-25496</strain>
    </source>
</reference>
<dbReference type="PROSITE" id="PS50109">
    <property type="entry name" value="HIS_KIN"/>
    <property type="match status" value="1"/>
</dbReference>
<keyword evidence="6" id="KW-0808">Transferase</keyword>
<keyword evidence="5" id="KW-0597">Phosphoprotein</keyword>
<dbReference type="InterPro" id="IPR003661">
    <property type="entry name" value="HisK_dim/P_dom"/>
</dbReference>
<evidence type="ECO:0000313" key="16">
    <source>
        <dbReference type="EMBL" id="QED46795.1"/>
    </source>
</evidence>
<evidence type="ECO:0000259" key="14">
    <source>
        <dbReference type="PROSITE" id="PS50109"/>
    </source>
</evidence>
<protein>
    <recommendedName>
        <fullName evidence="3">histidine kinase</fullName>
        <ecNumber evidence="3">2.7.13.3</ecNumber>
    </recommendedName>
</protein>
<evidence type="ECO:0000256" key="1">
    <source>
        <dbReference type="ARBA" id="ARBA00000085"/>
    </source>
</evidence>
<dbReference type="PRINTS" id="PR00344">
    <property type="entry name" value="BCTRLSENSOR"/>
</dbReference>
<evidence type="ECO:0000256" key="11">
    <source>
        <dbReference type="ARBA" id="ARBA00023136"/>
    </source>
</evidence>
<keyword evidence="11 13" id="KW-0472">Membrane</keyword>
<dbReference type="InterPro" id="IPR005467">
    <property type="entry name" value="His_kinase_dom"/>
</dbReference>
<feature type="transmembrane region" description="Helical" evidence="13">
    <location>
        <begin position="20"/>
        <end position="39"/>
    </location>
</feature>
<dbReference type="SMART" id="SM00304">
    <property type="entry name" value="HAMP"/>
    <property type="match status" value="1"/>
</dbReference>
<dbReference type="Gene3D" id="1.10.287.130">
    <property type="match status" value="1"/>
</dbReference>
<dbReference type="SUPFAM" id="SSF158472">
    <property type="entry name" value="HAMP domain-like"/>
    <property type="match status" value="1"/>
</dbReference>
<dbReference type="PROSITE" id="PS50885">
    <property type="entry name" value="HAMP"/>
    <property type="match status" value="1"/>
</dbReference>
<evidence type="ECO:0000256" key="5">
    <source>
        <dbReference type="ARBA" id="ARBA00022553"/>
    </source>
</evidence>
<dbReference type="GO" id="GO:0005524">
    <property type="term" value="F:ATP binding"/>
    <property type="evidence" value="ECO:0007669"/>
    <property type="project" value="UniProtKB-KW"/>
</dbReference>
<keyword evidence="7" id="KW-0547">Nucleotide-binding</keyword>
<dbReference type="CDD" id="cd06225">
    <property type="entry name" value="HAMP"/>
    <property type="match status" value="1"/>
</dbReference>
<dbReference type="KEGG" id="bda:FSZ17_05615"/>
<dbReference type="OrthoDB" id="9815750at2"/>
<dbReference type="SMART" id="SM00388">
    <property type="entry name" value="HisKA"/>
    <property type="match status" value="1"/>
</dbReference>
<dbReference type="InterPro" id="IPR004358">
    <property type="entry name" value="Sig_transdc_His_kin-like_C"/>
</dbReference>
<feature type="coiled-coil region" evidence="12">
    <location>
        <begin position="321"/>
        <end position="348"/>
    </location>
</feature>
<keyword evidence="8" id="KW-0418">Kinase</keyword>
<dbReference type="SUPFAM" id="SSF47384">
    <property type="entry name" value="Homodimeric domain of signal transducing histidine kinase"/>
    <property type="match status" value="1"/>
</dbReference>
<keyword evidence="13" id="KW-1133">Transmembrane helix</keyword>
<dbReference type="GO" id="GO:0005886">
    <property type="term" value="C:plasma membrane"/>
    <property type="evidence" value="ECO:0007669"/>
    <property type="project" value="UniProtKB-SubCell"/>
</dbReference>
<dbReference type="CDD" id="cd00082">
    <property type="entry name" value="HisKA"/>
    <property type="match status" value="1"/>
</dbReference>
<dbReference type="AlphaFoldDB" id="A0A5B8Z1F8"/>
<dbReference type="Proteomes" id="UP000321555">
    <property type="component" value="Chromosome"/>
</dbReference>
<dbReference type="EMBL" id="CP042593">
    <property type="protein sequence ID" value="QED46795.1"/>
    <property type="molecule type" value="Genomic_DNA"/>
</dbReference>
<feature type="transmembrane region" description="Helical" evidence="13">
    <location>
        <begin position="265"/>
        <end position="287"/>
    </location>
</feature>
<dbReference type="PANTHER" id="PTHR43065:SF46">
    <property type="entry name" value="C4-DICARBOXYLATE TRANSPORT SENSOR PROTEIN DCTB"/>
    <property type="match status" value="1"/>
</dbReference>
<dbReference type="STRING" id="1742359.GCA_001439625_04247"/>
<feature type="domain" description="Histidine kinase" evidence="14">
    <location>
        <begin position="475"/>
        <end position="690"/>
    </location>
</feature>
<dbReference type="Pfam" id="PF00512">
    <property type="entry name" value="HisKA"/>
    <property type="match status" value="1"/>
</dbReference>
<evidence type="ECO:0000256" key="13">
    <source>
        <dbReference type="SAM" id="Phobius"/>
    </source>
</evidence>
<proteinExistence type="predicted"/>